<keyword evidence="4" id="KW-1185">Reference proteome</keyword>
<dbReference type="PROSITE" id="PS51257">
    <property type="entry name" value="PROKAR_LIPOPROTEIN"/>
    <property type="match status" value="1"/>
</dbReference>
<evidence type="ECO:0000256" key="1">
    <source>
        <dbReference type="SAM" id="SignalP"/>
    </source>
</evidence>
<dbReference type="RefSeq" id="WP_061081850.1">
    <property type="nucleotide sequence ID" value="NZ_JAAXPG010000028.1"/>
</dbReference>
<dbReference type="SUPFAM" id="SSF50998">
    <property type="entry name" value="Quinoprotein alcohol dehydrogenase-like"/>
    <property type="match status" value="1"/>
</dbReference>
<gene>
    <name evidence="3" type="ORF">HGB44_24835</name>
</gene>
<feature type="domain" description="Pyrrolo-quinoline quinone repeat" evidence="2">
    <location>
        <begin position="124"/>
        <end position="254"/>
    </location>
</feature>
<organism evidence="3 4">
    <name type="scientific">Nocardiopsis alborubida</name>
    <dbReference type="NCBI Taxonomy" id="146802"/>
    <lineage>
        <taxon>Bacteria</taxon>
        <taxon>Bacillati</taxon>
        <taxon>Actinomycetota</taxon>
        <taxon>Actinomycetes</taxon>
        <taxon>Streptosporangiales</taxon>
        <taxon>Nocardiopsidaceae</taxon>
        <taxon>Nocardiopsis</taxon>
    </lineage>
</organism>
<evidence type="ECO:0000313" key="3">
    <source>
        <dbReference type="EMBL" id="NKZ00871.1"/>
    </source>
</evidence>
<dbReference type="Pfam" id="PF13360">
    <property type="entry name" value="PQQ_2"/>
    <property type="match status" value="1"/>
</dbReference>
<name>A0A7X6RSC1_9ACTN</name>
<protein>
    <submittedName>
        <fullName evidence="3">PQQ-binding-like beta-propeller repeat protein</fullName>
    </submittedName>
</protein>
<dbReference type="InterPro" id="IPR002372">
    <property type="entry name" value="PQQ_rpt_dom"/>
</dbReference>
<dbReference type="InterPro" id="IPR011047">
    <property type="entry name" value="Quinoprotein_ADH-like_sf"/>
</dbReference>
<proteinExistence type="predicted"/>
<dbReference type="AlphaFoldDB" id="A0A7X6RSC1"/>
<sequence length="322" mass="33853">MHIPLRSAAAAAVVVAASACTVAPGPGEPAPDNAVVRLQEAGYVPVTSGISPREHLLCTPDGERAPDCTEQGQVRWSLPLEGEYRLTGSLTLHHLDTGARPRDSSNPFKAVDAGENGVLYAENALLRMVDADTGELLWTTDLRERSDIDFLHSGLRSLHADDDRIVLRFEDGFVQVDAADGSVSSVAPRAECAGDLVAINGNEAVLEHCGGQEGFYLALDLSTGEVLWEFRRADPEEMAGDLLRTGTSWVWVSDVDDGPATAVETSGGRLGPAGLGTIGLNQIGDTAVALACAPDGLGPLRSQPHAPGVACLEPRLYAVTTD</sequence>
<evidence type="ECO:0000259" key="2">
    <source>
        <dbReference type="Pfam" id="PF13360"/>
    </source>
</evidence>
<dbReference type="Gene3D" id="2.130.10.10">
    <property type="entry name" value="YVTN repeat-like/Quinoprotein amine dehydrogenase"/>
    <property type="match status" value="1"/>
</dbReference>
<feature type="chain" id="PRO_5031396785" evidence="1">
    <location>
        <begin position="20"/>
        <end position="322"/>
    </location>
</feature>
<dbReference type="EMBL" id="JAAXPG010000028">
    <property type="protein sequence ID" value="NKZ00871.1"/>
    <property type="molecule type" value="Genomic_DNA"/>
</dbReference>
<dbReference type="InterPro" id="IPR015943">
    <property type="entry name" value="WD40/YVTN_repeat-like_dom_sf"/>
</dbReference>
<accession>A0A7X6RSC1</accession>
<reference evidence="3 4" key="1">
    <citation type="submission" date="2020-04" db="EMBL/GenBank/DDBJ databases">
        <title>MicrobeNet Type strains.</title>
        <authorList>
            <person name="Nicholson A.C."/>
        </authorList>
    </citation>
    <scope>NUCLEOTIDE SEQUENCE [LARGE SCALE GENOMIC DNA]</scope>
    <source>
        <strain evidence="3 4">ATCC 23612</strain>
    </source>
</reference>
<comment type="caution">
    <text evidence="3">The sequence shown here is derived from an EMBL/GenBank/DDBJ whole genome shotgun (WGS) entry which is preliminary data.</text>
</comment>
<feature type="signal peptide" evidence="1">
    <location>
        <begin position="1"/>
        <end position="19"/>
    </location>
</feature>
<evidence type="ECO:0000313" key="4">
    <source>
        <dbReference type="Proteomes" id="UP000553209"/>
    </source>
</evidence>
<keyword evidence="1" id="KW-0732">Signal</keyword>
<dbReference type="Proteomes" id="UP000553209">
    <property type="component" value="Unassembled WGS sequence"/>
</dbReference>